<dbReference type="InterPro" id="IPR013320">
    <property type="entry name" value="ConA-like_dom_sf"/>
</dbReference>
<sequence length="1202" mass="131335">MANSITPSGTSRSVFGVSSGDIVTGGSVTAATFIGSGRSITNINANNLTTGNLGVARGGTGNSSFITNALIFNSNNKLYSDNNLAWENNILTINSRDFLSDTSNYVFSEASKLTDRINNTESILIEQISTDIVQTTLDVSNYIFTTSNILIDYIKEEAANNIIYPATANTLGSVKIGNGIYVNDSGTISLTPEIIYITPPIIYNSIPQISSVPRTNYMVCKFTYAPLLGTTFDRDNPSRLILPVWCKFTEDSNNILINNEVGAANRGIRRIKNSGYLGYPENSLTSLELYGDIYISPRSLYMRNVEYTPLDSTYLEFNCVNEVSAFGNFEREFNINNLFQTYSNWGLTFGFWLKVNTYNKELIILEFNNNDNFNMRKLNITYLNNTLTFYMDKIRVPVITITDIYTTYWNHIIWTIEKQTASGTIDVAVYINSVRRGKATLENDYIFTLGFNKYIRNTISSPANTSNYNFSLADFKIYNYSLPDDARKELYNLNKYTKYLVDFQDTNTICDIMAYGGGGGGRGGSSIVSGAGSGGFSVGGIIGGGIGNGNSNIGGGAGKLVYVNDAYISKGLKTITVGRGGSAYYSNVSSNIFSGNSDIIVGGGSSGGAVSSNINNHQYATRGNDTTFGDLIADGGGTVMNKIFDYRQASNIALAYEYTFFKPSDPNTPLKAFFSSNYIVINTHTCNIASNILGGCGAGNYGAASDFKITNDLLTFVGYTSNLYAFGNVGGELGGGGVGTAGGLVNGGEGLAAINIENKNTDSERYFNFSSIVNFKSAFNLDGGSDSIGELANGEIYLACGGGGSNIYNSENSVSRTGYNSQHSGSGGNYGENGKHGALLLRFLTRIDRKIVPTFVGETSNYVLSSSNNIISYINNLSSISGALLWTKATNNIYYSAGNVGIGVAPNNYKLEVASGDGATPEDPSITYGIHTSNNTNIEVANNITNTNICAKFNSSIWTTGNVISSSDERIKKNIKDLEDDRALQMILNIQPKTYNYIDMRGRRSGRSGQSGRDATQALEPPEPPDPVYGFIAQQIRQVIPDAVRIQTEFIPNIFTVAEYNNNMITLASPSLNAYMIDVASKVKCYDMRDNTIIVEVIEIINQQTFRIKDIKYGSNKIFVYGTEVKDFHAVNKEYINTLNVCAVQELHKKITSQQSEIKELNEKVNILLNYIDMSKMTTIQNEIDDLKARYDFIIRYIDLSK</sequence>
<organism evidence="3">
    <name type="scientific">viral metagenome</name>
    <dbReference type="NCBI Taxonomy" id="1070528"/>
    <lineage>
        <taxon>unclassified sequences</taxon>
        <taxon>metagenomes</taxon>
        <taxon>organismal metagenomes</taxon>
    </lineage>
</organism>
<reference evidence="3" key="1">
    <citation type="journal article" date="2020" name="Nature">
        <title>Giant virus diversity and host interactions through global metagenomics.</title>
        <authorList>
            <person name="Schulz F."/>
            <person name="Roux S."/>
            <person name="Paez-Espino D."/>
            <person name="Jungbluth S."/>
            <person name="Walsh D.A."/>
            <person name="Denef V.J."/>
            <person name="McMahon K.D."/>
            <person name="Konstantinidis K.T."/>
            <person name="Eloe-Fadrosh E.A."/>
            <person name="Kyrpides N.C."/>
            <person name="Woyke T."/>
        </authorList>
    </citation>
    <scope>NUCLEOTIDE SEQUENCE</scope>
    <source>
        <strain evidence="3">GVMAG-S-1101178-73</strain>
    </source>
</reference>
<proteinExistence type="predicted"/>
<protein>
    <recommendedName>
        <fullName evidence="2">Peptidase S74 domain-containing protein</fullName>
    </recommendedName>
</protein>
<dbReference type="AlphaFoldDB" id="A0A6C0KA17"/>
<feature type="region of interest" description="Disordered" evidence="1">
    <location>
        <begin position="999"/>
        <end position="1024"/>
    </location>
</feature>
<dbReference type="Pfam" id="PF13884">
    <property type="entry name" value="Peptidase_S74"/>
    <property type="match status" value="1"/>
</dbReference>
<dbReference type="SUPFAM" id="SSF49899">
    <property type="entry name" value="Concanavalin A-like lectins/glucanases"/>
    <property type="match status" value="1"/>
</dbReference>
<dbReference type="PROSITE" id="PS51688">
    <property type="entry name" value="ICA"/>
    <property type="match status" value="1"/>
</dbReference>
<evidence type="ECO:0000313" key="3">
    <source>
        <dbReference type="EMBL" id="QHU13547.1"/>
    </source>
</evidence>
<dbReference type="InterPro" id="IPR030392">
    <property type="entry name" value="S74_ICA"/>
</dbReference>
<accession>A0A6C0KA17</accession>
<name>A0A6C0KA17_9ZZZZ</name>
<dbReference type="EMBL" id="MN740821">
    <property type="protein sequence ID" value="QHU13547.1"/>
    <property type="molecule type" value="Genomic_DNA"/>
</dbReference>
<feature type="domain" description="Peptidase S74" evidence="2">
    <location>
        <begin position="967"/>
        <end position="1158"/>
    </location>
</feature>
<evidence type="ECO:0000259" key="2">
    <source>
        <dbReference type="PROSITE" id="PS51688"/>
    </source>
</evidence>
<evidence type="ECO:0000256" key="1">
    <source>
        <dbReference type="SAM" id="MobiDB-lite"/>
    </source>
</evidence>